<dbReference type="PRINTS" id="PR00765">
    <property type="entry name" value="CRBOXYPTASEA"/>
</dbReference>
<name>A0ABM3DUS9_SALSA</name>
<dbReference type="Pfam" id="PF13620">
    <property type="entry name" value="CarboxypepD_reg"/>
    <property type="match status" value="1"/>
</dbReference>
<feature type="compositionally biased region" description="Basic and acidic residues" evidence="4">
    <location>
        <begin position="323"/>
        <end position="350"/>
    </location>
</feature>
<organism evidence="6 7">
    <name type="scientific">Salmo salar</name>
    <name type="common">Atlantic salmon</name>
    <dbReference type="NCBI Taxonomy" id="8030"/>
    <lineage>
        <taxon>Eukaryota</taxon>
        <taxon>Metazoa</taxon>
        <taxon>Chordata</taxon>
        <taxon>Craniata</taxon>
        <taxon>Vertebrata</taxon>
        <taxon>Euteleostomi</taxon>
        <taxon>Actinopterygii</taxon>
        <taxon>Neopterygii</taxon>
        <taxon>Teleostei</taxon>
        <taxon>Protacanthopterygii</taxon>
        <taxon>Salmoniformes</taxon>
        <taxon>Salmonidae</taxon>
        <taxon>Salmoninae</taxon>
        <taxon>Salmo</taxon>
    </lineage>
</organism>
<accession>A0ABM3DUS9</accession>
<dbReference type="PROSITE" id="PS52035">
    <property type="entry name" value="PEPTIDASE_M14"/>
    <property type="match status" value="1"/>
</dbReference>
<dbReference type="InterPro" id="IPR050753">
    <property type="entry name" value="Peptidase_M14_domain"/>
</dbReference>
<dbReference type="PANTHER" id="PTHR11532:SF48">
    <property type="entry name" value="ADIPOCYTE ENHANCER-BINDING PROTEIN 1"/>
    <property type="match status" value="1"/>
</dbReference>
<dbReference type="Gene3D" id="2.60.40.1120">
    <property type="entry name" value="Carboxypeptidase-like, regulatory domain"/>
    <property type="match status" value="1"/>
</dbReference>
<comment type="caution">
    <text evidence="3">Lacks conserved residue(s) required for the propagation of feature annotation.</text>
</comment>
<dbReference type="Gene3D" id="3.40.630.10">
    <property type="entry name" value="Zn peptidases"/>
    <property type="match status" value="1"/>
</dbReference>
<dbReference type="CDD" id="cd11308">
    <property type="entry name" value="Peptidase_M14NE-CP-C_like"/>
    <property type="match status" value="1"/>
</dbReference>
<evidence type="ECO:0000256" key="2">
    <source>
        <dbReference type="ARBA" id="ARBA00023180"/>
    </source>
</evidence>
<dbReference type="Pfam" id="PF00246">
    <property type="entry name" value="Peptidase_M14"/>
    <property type="match status" value="1"/>
</dbReference>
<evidence type="ECO:0000256" key="4">
    <source>
        <dbReference type="SAM" id="MobiDB-lite"/>
    </source>
</evidence>
<dbReference type="PANTHER" id="PTHR11532">
    <property type="entry name" value="PROTEASE M14 CARBOXYPEPTIDASE"/>
    <property type="match status" value="1"/>
</dbReference>
<dbReference type="RefSeq" id="XP_045562566.1">
    <property type="nucleotide sequence ID" value="XM_045706610.1"/>
</dbReference>
<dbReference type="InterPro" id="IPR008969">
    <property type="entry name" value="CarboxyPept-like_regulatory"/>
</dbReference>
<dbReference type="Proteomes" id="UP001652741">
    <property type="component" value="Chromosome ssa24"/>
</dbReference>
<keyword evidence="2" id="KW-0325">Glycoprotein</keyword>
<dbReference type="GeneID" id="106596579"/>
<dbReference type="InterPro" id="IPR000834">
    <property type="entry name" value="Peptidase_M14"/>
</dbReference>
<evidence type="ECO:0000256" key="3">
    <source>
        <dbReference type="PROSITE-ProRule" id="PRU01379"/>
    </source>
</evidence>
<evidence type="ECO:0000259" key="5">
    <source>
        <dbReference type="PROSITE" id="PS52035"/>
    </source>
</evidence>
<feature type="domain" description="Peptidase M14" evidence="5">
    <location>
        <begin position="33"/>
        <end position="470"/>
    </location>
</feature>
<evidence type="ECO:0000313" key="7">
    <source>
        <dbReference type="RefSeq" id="XP_045562566.1"/>
    </source>
</evidence>
<dbReference type="SUPFAM" id="SSF53187">
    <property type="entry name" value="Zn-dependent exopeptidases"/>
    <property type="match status" value="1"/>
</dbReference>
<dbReference type="SUPFAM" id="SSF49464">
    <property type="entry name" value="Carboxypeptidase regulatory domain-like"/>
    <property type="match status" value="1"/>
</dbReference>
<evidence type="ECO:0000313" key="6">
    <source>
        <dbReference type="Proteomes" id="UP001652741"/>
    </source>
</evidence>
<sequence length="682" mass="78269">MYFIAIGCPLPDPTSAYQRLQNEVTPVQYLDFRHHNYSDMVTMMKSVSEECPNITSMYSLGRSSNGLDILAMVISGNPTEHEIGEPEFRYTAGLHGNEATGREMVLLLLQYLCKEYNDGNPRVRRLVEGIRIHLVPSLNPDGQEKALTVGSELSGWTTGHWTEDGHDIFQNFPDLNSVLWEAEDKGMVPKLTPNHHVKIPADQEGDDRIAVETRAIILWMESHPFVLGANFQGGERFVAYPYDNHRLTKTAGASTREGKRERAQSRKKRQYEEFEEPVEDHRNRGYQQPEEDQWNRGYQQPEEDQWNRGYQQPEEDQWNRGYQQREEDQYNRRYQQPEEEWRGHGYGHREEEEEDDRGRGGYAEPEDEPRATADASFFRWLAISYASTHLSMTYTSHGTCHGDDITGGIGIVNRAKWQPVTGSMNDFSYLHTNCLELSVFLGCDKFPHQSELVIEWEKNREAMLTFMEQVQRGIRGVVKDNEGNPIANATVSVEGVNHDVSTAVTGDYWRLLNPGEYRVTVRAEGFAPLTKLCVVGYEAGATTCSFNLAKSNWDRIKQIMALHGNKPIRLLSHGNGGTIWHMVPNGNRNMEFHGHALMDSTTRDQRRKELGLDRPRHLRQQRLMRLTKTLPPTTTPVPTTTEAEPTTAWYDSWFIGEGQMSAPESFTDSILDYKYEYKIDDY</sequence>
<feature type="region of interest" description="Disordered" evidence="4">
    <location>
        <begin position="249"/>
        <end position="370"/>
    </location>
</feature>
<evidence type="ECO:0000256" key="1">
    <source>
        <dbReference type="ARBA" id="ARBA00005988"/>
    </source>
</evidence>
<reference evidence="7" key="1">
    <citation type="submission" date="2025-08" db="UniProtKB">
        <authorList>
            <consortium name="RefSeq"/>
        </authorList>
    </citation>
    <scope>IDENTIFICATION</scope>
</reference>
<comment type="similarity">
    <text evidence="1 3">Belongs to the peptidase M14 family.</text>
</comment>
<keyword evidence="6" id="KW-1185">Reference proteome</keyword>
<gene>
    <name evidence="7" type="primary">LOC106596579</name>
</gene>
<dbReference type="SMART" id="SM00631">
    <property type="entry name" value="Zn_pept"/>
    <property type="match status" value="1"/>
</dbReference>
<proteinExistence type="inferred from homology"/>
<protein>
    <submittedName>
        <fullName evidence="7">LOW QUALITY PROTEIN: adipocyte enhancer-binding protein 1</fullName>
    </submittedName>
</protein>